<keyword evidence="1" id="KW-0812">Transmembrane</keyword>
<protein>
    <recommendedName>
        <fullName evidence="5">Transmembrane protein</fullName>
    </recommendedName>
</protein>
<keyword evidence="1" id="KW-1133">Transmembrane helix</keyword>
<dbReference type="AlphaFoldDB" id="A0AAP0RC89"/>
<keyword evidence="1" id="KW-0472">Membrane</keyword>
<evidence type="ECO:0000313" key="4">
    <source>
        <dbReference type="Proteomes" id="UP001415857"/>
    </source>
</evidence>
<feature type="chain" id="PRO_5042940589" description="Transmembrane protein" evidence="2">
    <location>
        <begin position="27"/>
        <end position="111"/>
    </location>
</feature>
<keyword evidence="2" id="KW-0732">Signal</keyword>
<evidence type="ECO:0000256" key="2">
    <source>
        <dbReference type="SAM" id="SignalP"/>
    </source>
</evidence>
<name>A0AAP0RC89_LIQFO</name>
<comment type="caution">
    <text evidence="3">The sequence shown here is derived from an EMBL/GenBank/DDBJ whole genome shotgun (WGS) entry which is preliminary data.</text>
</comment>
<accession>A0AAP0RC89</accession>
<reference evidence="3 4" key="1">
    <citation type="journal article" date="2024" name="Plant J.">
        <title>Genome sequences and population genomics reveal climatic adaptation and genomic divergence between two closely related sweetgum species.</title>
        <authorList>
            <person name="Xu W.Q."/>
            <person name="Ren C.Q."/>
            <person name="Zhang X.Y."/>
            <person name="Comes H.P."/>
            <person name="Liu X.H."/>
            <person name="Li Y.G."/>
            <person name="Kettle C.J."/>
            <person name="Jalonen R."/>
            <person name="Gaisberger H."/>
            <person name="Ma Y.Z."/>
            <person name="Qiu Y.X."/>
        </authorList>
    </citation>
    <scope>NUCLEOTIDE SEQUENCE [LARGE SCALE GENOMIC DNA]</scope>
    <source>
        <strain evidence="3">Hangzhou</strain>
    </source>
</reference>
<evidence type="ECO:0000313" key="3">
    <source>
        <dbReference type="EMBL" id="KAK9275044.1"/>
    </source>
</evidence>
<sequence>MIEIRWLFSVCVIILLLLSQSLSISAHEGVSIPLSRVPSQPMKEGKEVGGDNFSSLHTGKLRIHIKRRGGAGRVIPGGRGKTSSAIRTLPVSQFHACSFAGYFIFLAFFLL</sequence>
<dbReference type="Proteomes" id="UP001415857">
    <property type="component" value="Unassembled WGS sequence"/>
</dbReference>
<gene>
    <name evidence="3" type="ORF">L1049_022302</name>
</gene>
<keyword evidence="4" id="KW-1185">Reference proteome</keyword>
<proteinExistence type="predicted"/>
<dbReference type="EMBL" id="JBBPBK010000011">
    <property type="protein sequence ID" value="KAK9275044.1"/>
    <property type="molecule type" value="Genomic_DNA"/>
</dbReference>
<evidence type="ECO:0008006" key="5">
    <source>
        <dbReference type="Google" id="ProtNLM"/>
    </source>
</evidence>
<feature type="signal peptide" evidence="2">
    <location>
        <begin position="1"/>
        <end position="26"/>
    </location>
</feature>
<evidence type="ECO:0000256" key="1">
    <source>
        <dbReference type="SAM" id="Phobius"/>
    </source>
</evidence>
<organism evidence="3 4">
    <name type="scientific">Liquidambar formosana</name>
    <name type="common">Formosan gum</name>
    <dbReference type="NCBI Taxonomy" id="63359"/>
    <lineage>
        <taxon>Eukaryota</taxon>
        <taxon>Viridiplantae</taxon>
        <taxon>Streptophyta</taxon>
        <taxon>Embryophyta</taxon>
        <taxon>Tracheophyta</taxon>
        <taxon>Spermatophyta</taxon>
        <taxon>Magnoliopsida</taxon>
        <taxon>eudicotyledons</taxon>
        <taxon>Gunneridae</taxon>
        <taxon>Pentapetalae</taxon>
        <taxon>Saxifragales</taxon>
        <taxon>Altingiaceae</taxon>
        <taxon>Liquidambar</taxon>
    </lineage>
</organism>
<feature type="transmembrane region" description="Helical" evidence="1">
    <location>
        <begin position="91"/>
        <end position="110"/>
    </location>
</feature>